<feature type="compositionally biased region" description="Polar residues" evidence="3">
    <location>
        <begin position="503"/>
        <end position="515"/>
    </location>
</feature>
<feature type="region of interest" description="Disordered" evidence="3">
    <location>
        <begin position="1067"/>
        <end position="1088"/>
    </location>
</feature>
<feature type="compositionally biased region" description="Basic and acidic residues" evidence="3">
    <location>
        <begin position="264"/>
        <end position="277"/>
    </location>
</feature>
<feature type="compositionally biased region" description="Polar residues" evidence="3">
    <location>
        <begin position="471"/>
        <end position="491"/>
    </location>
</feature>
<sequence>MQSRRDLSPPSPVHTSPRDDRGRDSDRGGIVSPGETLFGTPSSTRTLAHSSPDLPPLPAFPISGALPSTPPRTSNDDKKYFTASWGSPYQAPDPSSGRRGIAPGNWTANSDDLDDESSPNLRFGLSHLIPSRLPTFQVTPTRPSTPSSGVVTDQTPRSLNFAPSIFTKRPARVTSLVPVREHSPFEEEPDLWVQQGNEESIPSSPPSDPLARYQRHKSRDSNLTLTPEDFWEIGPIGNQVGNMHKSRWANPDSSSAPKSMGSSEPKRQDTMESERKAPALARSEALPLPRQETESPASSKGSIQPRQRKKMQVKGKSCFVMLPSIHDNRNPMKAEEIEARMKRFQSHGYDTRGYVEYYKSDTIAEQSGHTQDRAVIPGLTDDHGDKAPAKLQVVFPDLNRWKSHMEAFREAKLAALGVTVGGDSPQESQPLSRQSSSQYRPSQFSPPVPSTSATSNRMSFQGPNLPAAFTPGSSNHTSTRSIASPMSSLGNPRSAMHMHRQSMYASPTMFSQGQPVSPALSGWPQQPFHGQQLSRGASPAHSGSRPAIQDGRSSGSPFSPHGELPGGFGYPGDLLAGVQQRQQHHLQLQQQQQQHLMQQQAKQQALSGVRSPPALEGVPEVDNEGETVDEGLKTPLVKKSEPEIHTPKPGHRHNISVNLERNVHSAGYKLNDYIARDLAEEVSEDSMESSQTNAFGPSIPTDPSLLPVHRPSLQELRSPPSGLSPDLPDRSHSTNELPEPNHVKFSSLAATADSENERDEKDEEKDHATDETRTNPPPGPRHAHMPSHVTSVWSESDSVMESLASQHSEGQKQSNNHSKQSSVSKFNVEAKEFVFNPKSSFNPGIFSPGLSFQPKIVKPFGGSDSPSSALTQTTKFNIGAPSFAPRNGERNGEFSFTSRGPVFKPDAPVFEPSKSFASNSSVTGDENRIFTNLADAVRPPKKSKAVPIVKPVSRGKSAPDEEEDEKEHFDAFDRLSQSDARFKRSKRWDDGDQVPLFAIPSSPPVVAQHQHSISSFQEAIDDIDDSVLDGDKVEHHSETEKAPKNVKETNVAGEDETKTLQEAAILHDSGFQDGSLHSDPSRRLDEAPVDVTEDPVDVTDVREAVQPSLLGHAKQFSLSAAAKPFEFKPFSPTAPAFSPGIARTSVSYQPRTSLGDDHTPIESGNSHLQSPTEVHHPAPALERYIPSTEDEYHPSFNEIDAVMKHMDEEGSDFGVERDEISYVQYTPEKTSAIDVNRADLPPTHFRSDAPSPSPRRVNYQRQYRADDGSNSDSFNDERNAIPYATPIHKLNDAADVPVSDWDDMVSSTEDDKLHARSTFFDSHVEELMNAALTARLDPLTQTLAAIQNSMASFNTSPYPRRGRRVVSSEAIDSDADDEDEDDEIPLDLGRSRSPRKDRRFEKIKNVVLEAIESRTPPVAQASAAPAAPLDLSEIQDAIASVKETMFHLSDVKDVVENVVGEIFERKQASDQDTTALSLKDDGERYANLVNMMNESNSRLLEEKAARSKLEAQQAETQRALKLAEEEVVLLRASAEDDADRYRAHDAEAQHLRSKVAATEIMHDDLKVASSGLKQQVTALEATLEEYRTSSAQWRDEVDALRDEKEALRKTLETFKFQTEEAMRIRENMRDRLNTLRKDMTTAARQMGDEKTKWQRSDDEHCKRYEVLMARLGAEARTRERLEDELERLEKQEREGMKLRVLLEQAQNANAKLEETVDGLRLESAEHQKTADQYAREFREAREAGRNEVQRTRMLMEAQLDAASNEVNIVRADLESEVSRVRAELDHARMEADTAKEKHELVLEEEADTRRDALHEATVKMDATLQEQTARYEQRIADFQQQHQRYLQNALEDKERSEAFLNEKLSLADSKANHLQDKVVLLEERLEVAKSAAQAAIEAAKSAKAPTTAPVEQSTTPRMPEKVSAQALRETIQALQEQLQERETRIETLDKELSEVDQEAPAKLKERETEIGWLRELLGVRVDDISDLINTLADPTFDRESVRDAAIRIRTNLQMEQQVKERIMAGSMAFPSLASISNFATPKAAQLAAAFGNWRKGSQARQFSIASNASTATDSTPSKSLSSAQGFLSGLMTPPASNVRRTPSPNGTVIAHRRGSVRPGSSASAVELRTPRQRGKARMNPPTTPPLMRRDSYDTDAQASSFPSGRFEDDDASSIGGFVHDEKRQPLDEFGPAMGESEADAETYSPAFVSPRRTSHTD</sequence>
<feature type="compositionally biased region" description="Acidic residues" evidence="3">
    <location>
        <begin position="754"/>
        <end position="763"/>
    </location>
</feature>
<feature type="compositionally biased region" description="Low complexity" evidence="3">
    <location>
        <begin position="716"/>
        <end position="726"/>
    </location>
</feature>
<feature type="compositionally biased region" description="Polar residues" evidence="3">
    <location>
        <begin position="2067"/>
        <end position="2085"/>
    </location>
</feature>
<feature type="coiled-coil region" evidence="2">
    <location>
        <begin position="1576"/>
        <end position="1645"/>
    </location>
</feature>
<feature type="compositionally biased region" description="Polar residues" evidence="3">
    <location>
        <begin position="788"/>
        <end position="808"/>
    </location>
</feature>
<keyword evidence="1 2" id="KW-0175">Coiled coil</keyword>
<keyword evidence="5" id="KW-1185">Reference proteome</keyword>
<feature type="compositionally biased region" description="Basic and acidic residues" evidence="3">
    <location>
        <begin position="764"/>
        <end position="773"/>
    </location>
</feature>
<feature type="compositionally biased region" description="Basic and acidic residues" evidence="3">
    <location>
        <begin position="16"/>
        <end position="27"/>
    </location>
</feature>
<feature type="region of interest" description="Disordered" evidence="3">
    <location>
        <begin position="1033"/>
        <end position="1052"/>
    </location>
</feature>
<feature type="region of interest" description="Disordered" evidence="3">
    <location>
        <begin position="2067"/>
        <end position="2217"/>
    </location>
</feature>
<feature type="compositionally biased region" description="Polar residues" evidence="3">
    <location>
        <begin position="39"/>
        <end position="49"/>
    </location>
</feature>
<feature type="compositionally biased region" description="Polar residues" evidence="3">
    <location>
        <begin position="251"/>
        <end position="262"/>
    </location>
</feature>
<feature type="compositionally biased region" description="Low complexity" evidence="3">
    <location>
        <begin position="811"/>
        <end position="823"/>
    </location>
</feature>
<feature type="region of interest" description="Disordered" evidence="3">
    <location>
        <begin position="420"/>
        <end position="654"/>
    </location>
</feature>
<dbReference type="PANTHER" id="PTHR32083:SF0">
    <property type="entry name" value="CILIA AND FLAGELLA-ASSOCIATED PROTEIN 58"/>
    <property type="match status" value="1"/>
</dbReference>
<evidence type="ECO:0008006" key="7">
    <source>
        <dbReference type="Google" id="ProtNLM"/>
    </source>
</evidence>
<name>A0A6G1GFB4_9PEZI</name>
<evidence type="ECO:0000313" key="6">
    <source>
        <dbReference type="RefSeq" id="XP_033538436.1"/>
    </source>
</evidence>
<feature type="region of interest" description="Disordered" evidence="3">
    <location>
        <begin position="1352"/>
        <end position="1395"/>
    </location>
</feature>
<feature type="compositionally biased region" description="Acidic residues" evidence="3">
    <location>
        <begin position="1371"/>
        <end position="1385"/>
    </location>
</feature>
<evidence type="ECO:0000256" key="3">
    <source>
        <dbReference type="SAM" id="MobiDB-lite"/>
    </source>
</evidence>
<accession>A0A6G1GFB4</accession>
<reference evidence="6" key="3">
    <citation type="submission" date="2025-04" db="UniProtKB">
        <authorList>
            <consortium name="RefSeq"/>
        </authorList>
    </citation>
    <scope>IDENTIFICATION</scope>
    <source>
        <strain evidence="6">CBS 781.70</strain>
    </source>
</reference>
<feature type="compositionally biased region" description="Polar residues" evidence="3">
    <location>
        <begin position="450"/>
        <end position="462"/>
    </location>
</feature>
<gene>
    <name evidence="4 6" type="ORF">P152DRAFT_453430</name>
</gene>
<dbReference type="Proteomes" id="UP000504638">
    <property type="component" value="Unplaced"/>
</dbReference>
<feature type="compositionally biased region" description="Polar residues" evidence="3">
    <location>
        <begin position="294"/>
        <end position="305"/>
    </location>
</feature>
<feature type="coiled-coil region" evidence="2">
    <location>
        <begin position="1671"/>
        <end position="1891"/>
    </location>
</feature>
<evidence type="ECO:0000313" key="5">
    <source>
        <dbReference type="Proteomes" id="UP000504638"/>
    </source>
</evidence>
<feature type="region of interest" description="Disordered" evidence="3">
    <location>
        <begin position="181"/>
        <end position="221"/>
    </location>
</feature>
<feature type="compositionally biased region" description="Basic and acidic residues" evidence="3">
    <location>
        <begin position="1033"/>
        <end position="1047"/>
    </location>
</feature>
<feature type="compositionally biased region" description="Low complexity" evidence="3">
    <location>
        <begin position="424"/>
        <end position="443"/>
    </location>
</feature>
<feature type="region of interest" description="Disordered" evidence="3">
    <location>
        <begin position="236"/>
        <end position="313"/>
    </location>
</feature>
<feature type="coiled-coil region" evidence="2">
    <location>
        <begin position="1492"/>
        <end position="1526"/>
    </location>
</feature>
<dbReference type="GO" id="GO:0005856">
    <property type="term" value="C:cytoskeleton"/>
    <property type="evidence" value="ECO:0007669"/>
    <property type="project" value="TreeGrafter"/>
</dbReference>
<dbReference type="GeneID" id="54418936"/>
<feature type="region of interest" description="Disordered" evidence="3">
    <location>
        <begin position="878"/>
        <end position="898"/>
    </location>
</feature>
<reference evidence="4 6" key="1">
    <citation type="submission" date="2020-01" db="EMBL/GenBank/DDBJ databases">
        <authorList>
            <consortium name="DOE Joint Genome Institute"/>
            <person name="Haridas S."/>
            <person name="Albert R."/>
            <person name="Binder M."/>
            <person name="Bloem J."/>
            <person name="Labutti K."/>
            <person name="Salamov A."/>
            <person name="Andreopoulos B."/>
            <person name="Baker S.E."/>
            <person name="Barry K."/>
            <person name="Bills G."/>
            <person name="Bluhm B.H."/>
            <person name="Cannon C."/>
            <person name="Castanera R."/>
            <person name="Culley D.E."/>
            <person name="Daum C."/>
            <person name="Ezra D."/>
            <person name="Gonzalez J.B."/>
            <person name="Henrissat B."/>
            <person name="Kuo A."/>
            <person name="Liang C."/>
            <person name="Lipzen A."/>
            <person name="Lutzoni F."/>
            <person name="Magnuson J."/>
            <person name="Mondo S."/>
            <person name="Nolan M."/>
            <person name="Ohm R."/>
            <person name="Pangilinan J."/>
            <person name="Park H.-J."/>
            <person name="Ramirez L."/>
            <person name="Alfaro M."/>
            <person name="Sun H."/>
            <person name="Tritt A."/>
            <person name="Yoshinaga Y."/>
            <person name="Zwiers L.-H."/>
            <person name="Turgeon B.G."/>
            <person name="Goodwin S.B."/>
            <person name="Spatafora J.W."/>
            <person name="Crous P.W."/>
            <person name="Grigoriev I.V."/>
        </authorList>
    </citation>
    <scope>NUCLEOTIDE SEQUENCE</scope>
    <source>
        <strain evidence="4 6">CBS 781.70</strain>
    </source>
</reference>
<feature type="region of interest" description="Disordered" evidence="3">
    <location>
        <begin position="1234"/>
        <end position="1256"/>
    </location>
</feature>
<feature type="compositionally biased region" description="Polar residues" evidence="3">
    <location>
        <begin position="134"/>
        <end position="156"/>
    </location>
</feature>
<evidence type="ECO:0000256" key="2">
    <source>
        <dbReference type="SAM" id="Coils"/>
    </source>
</evidence>
<dbReference type="RefSeq" id="XP_033538436.1">
    <property type="nucleotide sequence ID" value="XM_033678366.1"/>
</dbReference>
<feature type="region of interest" description="Disordered" evidence="3">
    <location>
        <begin position="940"/>
        <end position="972"/>
    </location>
</feature>
<protein>
    <recommendedName>
        <fullName evidence="7">Myosin class II heavy chain</fullName>
    </recommendedName>
</protein>
<feature type="compositionally biased region" description="Low complexity" evidence="3">
    <location>
        <begin position="579"/>
        <end position="604"/>
    </location>
</feature>
<feature type="compositionally biased region" description="Polar residues" evidence="3">
    <location>
        <begin position="2094"/>
        <end position="2106"/>
    </location>
</feature>
<feature type="region of interest" description="Disordered" evidence="3">
    <location>
        <begin position="681"/>
        <end position="823"/>
    </location>
</feature>
<reference evidence="6" key="2">
    <citation type="submission" date="2020-04" db="EMBL/GenBank/DDBJ databases">
        <authorList>
            <consortium name="NCBI Genome Project"/>
        </authorList>
    </citation>
    <scope>NUCLEOTIDE SEQUENCE</scope>
    <source>
        <strain evidence="6">CBS 781.70</strain>
    </source>
</reference>
<feature type="region of interest" description="Disordered" evidence="3">
    <location>
        <begin position="1"/>
        <end position="156"/>
    </location>
</feature>
<dbReference type="EMBL" id="ML975149">
    <property type="protein sequence ID" value="KAF1816805.1"/>
    <property type="molecule type" value="Genomic_DNA"/>
</dbReference>
<feature type="compositionally biased region" description="Acidic residues" evidence="3">
    <location>
        <begin position="619"/>
        <end position="629"/>
    </location>
</feature>
<dbReference type="OrthoDB" id="1293114at2759"/>
<evidence type="ECO:0000256" key="1">
    <source>
        <dbReference type="ARBA" id="ARBA00023054"/>
    </source>
</evidence>
<organism evidence="4">
    <name type="scientific">Eremomyces bilateralis CBS 781.70</name>
    <dbReference type="NCBI Taxonomy" id="1392243"/>
    <lineage>
        <taxon>Eukaryota</taxon>
        <taxon>Fungi</taxon>
        <taxon>Dikarya</taxon>
        <taxon>Ascomycota</taxon>
        <taxon>Pezizomycotina</taxon>
        <taxon>Dothideomycetes</taxon>
        <taxon>Dothideomycetes incertae sedis</taxon>
        <taxon>Eremomycetales</taxon>
        <taxon>Eremomycetaceae</taxon>
        <taxon>Eremomyces</taxon>
    </lineage>
</organism>
<evidence type="ECO:0000313" key="4">
    <source>
        <dbReference type="EMBL" id="KAF1816805.1"/>
    </source>
</evidence>
<dbReference type="PANTHER" id="PTHR32083">
    <property type="entry name" value="CILIA AND FLAGELLA-ASSOCIATED PROTEIN 58-RELATED"/>
    <property type="match status" value="1"/>
</dbReference>
<feature type="coiled-coil region" evidence="2">
    <location>
        <begin position="1924"/>
        <end position="1958"/>
    </location>
</feature>
<proteinExistence type="predicted"/>